<proteinExistence type="predicted"/>
<accession>A0A251UH90</accession>
<reference evidence="3" key="2">
    <citation type="submission" date="2017-02" db="EMBL/GenBank/DDBJ databases">
        <title>Sunflower complete genome.</title>
        <authorList>
            <person name="Langlade N."/>
            <person name="Munos S."/>
        </authorList>
    </citation>
    <scope>NUCLEOTIDE SEQUENCE [LARGE SCALE GENOMIC DNA]</scope>
    <source>
        <tissue evidence="3">Leaves</tissue>
    </source>
</reference>
<feature type="transmembrane region" description="Helical" evidence="1">
    <location>
        <begin position="133"/>
        <end position="150"/>
    </location>
</feature>
<feature type="transmembrane region" description="Helical" evidence="1">
    <location>
        <begin position="162"/>
        <end position="186"/>
    </location>
</feature>
<keyword evidence="1" id="KW-1133">Transmembrane helix</keyword>
<dbReference type="AlphaFoldDB" id="A0A251UH90"/>
<keyword evidence="1" id="KW-0472">Membrane</keyword>
<dbReference type="EMBL" id="CM007895">
    <property type="protein sequence ID" value="OTG22464.1"/>
    <property type="molecule type" value="Genomic_DNA"/>
</dbReference>
<dbReference type="PANTHER" id="PTHR35307">
    <property type="entry name" value="PROTEIN, PUTATIVE-RELATED"/>
    <property type="match status" value="1"/>
</dbReference>
<dbReference type="Proteomes" id="UP000215914">
    <property type="component" value="Chromosome 6"/>
</dbReference>
<reference evidence="2 4" key="1">
    <citation type="journal article" date="2017" name="Nature">
        <title>The sunflower genome provides insights into oil metabolism, flowering and Asterid evolution.</title>
        <authorList>
            <person name="Badouin H."/>
            <person name="Gouzy J."/>
            <person name="Grassa C.J."/>
            <person name="Murat F."/>
            <person name="Staton S.E."/>
            <person name="Cottret L."/>
            <person name="Lelandais-Briere C."/>
            <person name="Owens G.L."/>
            <person name="Carrere S."/>
            <person name="Mayjonade B."/>
            <person name="Legrand L."/>
            <person name="Gill N."/>
            <person name="Kane N.C."/>
            <person name="Bowers J.E."/>
            <person name="Hubner S."/>
            <person name="Bellec A."/>
            <person name="Berard A."/>
            <person name="Berges H."/>
            <person name="Blanchet N."/>
            <person name="Boniface M.C."/>
            <person name="Brunel D."/>
            <person name="Catrice O."/>
            <person name="Chaidir N."/>
            <person name="Claudel C."/>
            <person name="Donnadieu C."/>
            <person name="Faraut T."/>
            <person name="Fievet G."/>
            <person name="Helmstetter N."/>
            <person name="King M."/>
            <person name="Knapp S.J."/>
            <person name="Lai Z."/>
            <person name="Le Paslier M.C."/>
            <person name="Lippi Y."/>
            <person name="Lorenzon L."/>
            <person name="Mandel J.R."/>
            <person name="Marage G."/>
            <person name="Marchand G."/>
            <person name="Marquand E."/>
            <person name="Bret-Mestries E."/>
            <person name="Morien E."/>
            <person name="Nambeesan S."/>
            <person name="Nguyen T."/>
            <person name="Pegot-Espagnet P."/>
            <person name="Pouilly N."/>
            <person name="Raftis F."/>
            <person name="Sallet E."/>
            <person name="Schiex T."/>
            <person name="Thomas J."/>
            <person name="Vandecasteele C."/>
            <person name="Vares D."/>
            <person name="Vear F."/>
            <person name="Vautrin S."/>
            <person name="Crespi M."/>
            <person name="Mangin B."/>
            <person name="Burke J.M."/>
            <person name="Salse J."/>
            <person name="Munos S."/>
            <person name="Vincourt P."/>
            <person name="Rieseberg L.H."/>
            <person name="Langlade N.B."/>
        </authorList>
    </citation>
    <scope>NUCLEOTIDE SEQUENCE [LARGE SCALE GENOMIC DNA]</scope>
    <source>
        <strain evidence="4">cv. SF193</strain>
        <tissue evidence="2">Leaves</tissue>
    </source>
</reference>
<dbReference type="OMA" id="IRTHAVD"/>
<evidence type="ECO:0000256" key="1">
    <source>
        <dbReference type="SAM" id="Phobius"/>
    </source>
</evidence>
<keyword evidence="4" id="KW-1185">Reference proteome</keyword>
<evidence type="ECO:0000313" key="2">
    <source>
        <dbReference type="EMBL" id="KAF5801521.1"/>
    </source>
</evidence>
<dbReference type="EMBL" id="MNCJ02000321">
    <property type="protein sequence ID" value="KAF5801521.1"/>
    <property type="molecule type" value="Genomic_DNA"/>
</dbReference>
<evidence type="ECO:0000313" key="3">
    <source>
        <dbReference type="EMBL" id="OTG22464.1"/>
    </source>
</evidence>
<dbReference type="PANTHER" id="PTHR35307:SF8">
    <property type="entry name" value="GUSTATORY RECEPTOR"/>
    <property type="match status" value="1"/>
</dbReference>
<dbReference type="OrthoDB" id="1915303at2759"/>
<feature type="transmembrane region" description="Helical" evidence="1">
    <location>
        <begin position="295"/>
        <end position="316"/>
    </location>
</feature>
<dbReference type="InParanoid" id="A0A251UH90"/>
<feature type="transmembrane region" description="Helical" evidence="1">
    <location>
        <begin position="437"/>
        <end position="456"/>
    </location>
</feature>
<organism evidence="3 4">
    <name type="scientific">Helianthus annuus</name>
    <name type="common">Common sunflower</name>
    <dbReference type="NCBI Taxonomy" id="4232"/>
    <lineage>
        <taxon>Eukaryota</taxon>
        <taxon>Viridiplantae</taxon>
        <taxon>Streptophyta</taxon>
        <taxon>Embryophyta</taxon>
        <taxon>Tracheophyta</taxon>
        <taxon>Spermatophyta</taxon>
        <taxon>Magnoliopsida</taxon>
        <taxon>eudicotyledons</taxon>
        <taxon>Gunneridae</taxon>
        <taxon>Pentapetalae</taxon>
        <taxon>asterids</taxon>
        <taxon>campanulids</taxon>
        <taxon>Asterales</taxon>
        <taxon>Asteraceae</taxon>
        <taxon>Asteroideae</taxon>
        <taxon>Heliantheae alliance</taxon>
        <taxon>Heliantheae</taxon>
        <taxon>Helianthus</taxon>
    </lineage>
</organism>
<feature type="transmembrane region" description="Helical" evidence="1">
    <location>
        <begin position="336"/>
        <end position="360"/>
    </location>
</feature>
<feature type="transmembrane region" description="Helical" evidence="1">
    <location>
        <begin position="206"/>
        <end position="229"/>
    </location>
</feature>
<reference evidence="2" key="3">
    <citation type="submission" date="2020-06" db="EMBL/GenBank/DDBJ databases">
        <title>Helianthus annuus Genome sequencing and assembly Release 2.</title>
        <authorList>
            <person name="Gouzy J."/>
            <person name="Langlade N."/>
            <person name="Munos S."/>
        </authorList>
    </citation>
    <scope>NUCLEOTIDE SEQUENCE</scope>
    <source>
        <tissue evidence="2">Leaves</tissue>
    </source>
</reference>
<evidence type="ECO:0000313" key="4">
    <source>
        <dbReference type="Proteomes" id="UP000215914"/>
    </source>
</evidence>
<name>A0A251UH90_HELAN</name>
<protein>
    <submittedName>
        <fullName evidence="3">Uncharacterized protein</fullName>
    </submittedName>
</protein>
<feature type="transmembrane region" description="Helical" evidence="1">
    <location>
        <begin position="103"/>
        <end position="121"/>
    </location>
</feature>
<keyword evidence="1" id="KW-0812">Transmembrane</keyword>
<gene>
    <name evidence="3" type="ORF">HannXRQ_Chr06g0171781</name>
    <name evidence="2" type="ORF">HanXRQr2_Chr06g0249041</name>
</gene>
<dbReference type="Gramene" id="mRNA:HanXRQr2_Chr06g0249041">
    <property type="protein sequence ID" value="CDS:HanXRQr2_Chr06g0249041.1"/>
    <property type="gene ID" value="HanXRQr2_Chr06g0249041"/>
</dbReference>
<feature type="transmembrane region" description="Helical" evidence="1">
    <location>
        <begin position="68"/>
        <end position="91"/>
    </location>
</feature>
<sequence>MSNIISGELQFCNDTVWSLHRSPAGPPLDGNLNISISFQSLLGVCSDIKESKLESEIEGKYSTPMVLIGIYISTASLFCILAMALDLLYGFRKRKFWFPSKYFSLNAASITVIAVTMKLPVDLTSPMPGQIDQVVKLGCLAFMCTMMSNFMPSLGSMDNKSLVANVTGLSIFVITMIANTVIQIRTHAVDPHYFVILPLFISSFKVISYISMCMLLFLLIILISSAITIPPSKKILEFKYQDARKINLNDQHPQENQNSTVEELRRLVKRYWVMAETGSPQFVVASNPLSSASGIICACSMCMYIFMVCQLVWWQYRSASSPYYNPSQYPLYRSVYSWSMFVIGITQFIGTIVGSVGPIFRCFTVLSFKSFANQNRKHFLVFKVEKHWTQKLYEWKECHVSFLSGSRRARVLLHNSKNHILHFCIGFQKVIVVSCKIIGLIPIVVIIFIIYGSYYLKSVKAKLFTPPPMASSSDQTDEDLSNYVLLLEDNVRLAEKTMKGISDSMNRLIQKAEKKQHNNLLKLLEESVAFDGVVKFDTDQIPSLLSVEQVNTWSLPIISLTCIAIVIPDIHKDRVDNLFKSVREGLLYTHLVEESLNRESMYVNIRRESVTLWHEVEDRCKWLGTTLERSAYVGKTTAKIIKLFAHKAEGIVNEFNTSTNGEHMEEGLPPKVIVANSMYRIAQTIIHTYQSNNLEINEDELFTRLLGMIADIFYACLTNIPRVVTMRCQESAIEKREDSVLAAIDLLGRTTEIIKRLETRDLPNMDPDKMGFIDEWRLHLKQP</sequence>